<keyword evidence="4" id="KW-0378">Hydrolase</keyword>
<dbReference type="InterPro" id="IPR005229">
    <property type="entry name" value="YicC/YloC-like"/>
</dbReference>
<feature type="non-terminal residue" evidence="8">
    <location>
        <position position="1"/>
    </location>
</feature>
<dbReference type="GO" id="GO:0004521">
    <property type="term" value="F:RNA endonuclease activity"/>
    <property type="evidence" value="ECO:0007669"/>
    <property type="project" value="InterPro"/>
</dbReference>
<name>A0A9D1UGZ2_9BACT</name>
<dbReference type="AlphaFoldDB" id="A0A9D1UGZ2"/>
<dbReference type="Pfam" id="PF08340">
    <property type="entry name" value="YicC-like_C"/>
    <property type="match status" value="1"/>
</dbReference>
<dbReference type="Pfam" id="PF03755">
    <property type="entry name" value="YicC-like_N"/>
    <property type="match status" value="1"/>
</dbReference>
<evidence type="ECO:0000256" key="1">
    <source>
        <dbReference type="ARBA" id="ARBA00001968"/>
    </source>
</evidence>
<evidence type="ECO:0000256" key="5">
    <source>
        <dbReference type="ARBA" id="ARBA00035648"/>
    </source>
</evidence>
<dbReference type="InterPro" id="IPR013551">
    <property type="entry name" value="YicC-like_C"/>
</dbReference>
<organism evidence="8 9">
    <name type="scientific">Candidatus Onthomorpha intestinigallinarum</name>
    <dbReference type="NCBI Taxonomy" id="2840880"/>
    <lineage>
        <taxon>Bacteria</taxon>
        <taxon>Pseudomonadati</taxon>
        <taxon>Bacteroidota</taxon>
        <taxon>Bacteroidia</taxon>
        <taxon>Bacteroidales</taxon>
        <taxon>Candidatus Onthomorpha</taxon>
    </lineage>
</organism>
<comment type="cofactor">
    <cofactor evidence="1">
        <name>a divalent metal cation</name>
        <dbReference type="ChEBI" id="CHEBI:60240"/>
    </cofactor>
</comment>
<evidence type="ECO:0000313" key="8">
    <source>
        <dbReference type="EMBL" id="HIW87494.1"/>
    </source>
</evidence>
<gene>
    <name evidence="8" type="ORF">IAC47_04380</name>
</gene>
<evidence type="ECO:0000256" key="2">
    <source>
        <dbReference type="ARBA" id="ARBA00022722"/>
    </source>
</evidence>
<reference evidence="8" key="1">
    <citation type="journal article" date="2021" name="PeerJ">
        <title>Extensive microbial diversity within the chicken gut microbiome revealed by metagenomics and culture.</title>
        <authorList>
            <person name="Gilroy R."/>
            <person name="Ravi A."/>
            <person name="Getino M."/>
            <person name="Pursley I."/>
            <person name="Horton D.L."/>
            <person name="Alikhan N.F."/>
            <person name="Baker D."/>
            <person name="Gharbi K."/>
            <person name="Hall N."/>
            <person name="Watson M."/>
            <person name="Adriaenssens E.M."/>
            <person name="Foster-Nyarko E."/>
            <person name="Jarju S."/>
            <person name="Secka A."/>
            <person name="Antonio M."/>
            <person name="Oren A."/>
            <person name="Chaudhuri R.R."/>
            <person name="La Ragione R."/>
            <person name="Hildebrand F."/>
            <person name="Pallen M.J."/>
        </authorList>
    </citation>
    <scope>NUCLEOTIDE SEQUENCE</scope>
    <source>
        <strain evidence="8">Gambia16-930</strain>
    </source>
</reference>
<feature type="domain" description="Endoribonuclease YicC-like N-terminal" evidence="6">
    <location>
        <begin position="7"/>
        <end position="73"/>
    </location>
</feature>
<comment type="caution">
    <text evidence="8">The sequence shown here is derived from an EMBL/GenBank/DDBJ whole genome shotgun (WGS) entry which is preliminary data.</text>
</comment>
<dbReference type="PANTHER" id="PTHR30636:SF3">
    <property type="entry name" value="UPF0701 PROTEIN YICC"/>
    <property type="match status" value="1"/>
</dbReference>
<accession>A0A9D1UGZ2</accession>
<evidence type="ECO:0000313" key="9">
    <source>
        <dbReference type="Proteomes" id="UP000824267"/>
    </source>
</evidence>
<comment type="similarity">
    <text evidence="5">Belongs to the YicC/YloC family.</text>
</comment>
<sequence length="208" mass="24491">DSFVNTYNYLLSLAQKVKADTSGLLEYVLCLPDLRNNESQMTEDEQKQTLLSVVNTALEELNRFRETEGKRLEKDFEKRIGVIATLLEKVPLYEQARCTRIKERLYSNLKELDFEEIDENRLEQEMIYYMEKLDITEEKVRLRQHMDYFLECMSKEETQGKKLGFIAQEMGREINTLGSKANDADLQMIVVKMKDELEKIKEQLANIL</sequence>
<reference evidence="8" key="2">
    <citation type="submission" date="2021-04" db="EMBL/GenBank/DDBJ databases">
        <authorList>
            <person name="Gilroy R."/>
        </authorList>
    </citation>
    <scope>NUCLEOTIDE SEQUENCE</scope>
    <source>
        <strain evidence="8">Gambia16-930</strain>
    </source>
</reference>
<dbReference type="EMBL" id="DXGG01000138">
    <property type="protein sequence ID" value="HIW87494.1"/>
    <property type="molecule type" value="Genomic_DNA"/>
</dbReference>
<dbReference type="PANTHER" id="PTHR30636">
    <property type="entry name" value="UPF0701 PROTEIN YICC"/>
    <property type="match status" value="1"/>
</dbReference>
<evidence type="ECO:0000259" key="7">
    <source>
        <dbReference type="Pfam" id="PF08340"/>
    </source>
</evidence>
<protein>
    <submittedName>
        <fullName evidence="8">DUF1732 domain-containing protein</fullName>
    </submittedName>
</protein>
<evidence type="ECO:0000256" key="3">
    <source>
        <dbReference type="ARBA" id="ARBA00022759"/>
    </source>
</evidence>
<evidence type="ECO:0000259" key="6">
    <source>
        <dbReference type="Pfam" id="PF03755"/>
    </source>
</evidence>
<keyword evidence="2" id="KW-0540">Nuclease</keyword>
<dbReference type="InterPro" id="IPR013527">
    <property type="entry name" value="YicC-like_N"/>
</dbReference>
<keyword evidence="3" id="KW-0255">Endonuclease</keyword>
<feature type="domain" description="Endoribonuclease YicC-like C-terminal" evidence="7">
    <location>
        <begin position="95"/>
        <end position="207"/>
    </location>
</feature>
<dbReference type="GO" id="GO:0016787">
    <property type="term" value="F:hydrolase activity"/>
    <property type="evidence" value="ECO:0007669"/>
    <property type="project" value="UniProtKB-KW"/>
</dbReference>
<proteinExistence type="inferred from homology"/>
<evidence type="ECO:0000256" key="4">
    <source>
        <dbReference type="ARBA" id="ARBA00022801"/>
    </source>
</evidence>
<dbReference type="Proteomes" id="UP000824267">
    <property type="component" value="Unassembled WGS sequence"/>
</dbReference>